<dbReference type="RefSeq" id="WP_161633621.1">
    <property type="nucleotide sequence ID" value="NZ_AZQP01000034.1"/>
</dbReference>
<evidence type="ECO:0000256" key="2">
    <source>
        <dbReference type="SAM" id="Phobius"/>
    </source>
</evidence>
<sequence length="57" mass="6656">MEKIQMIISLILFSIMTYGGIKMLSRHSLPMPVKKAEEQEPEEKLEGDKISEEEYKK</sequence>
<feature type="transmembrane region" description="Helical" evidence="2">
    <location>
        <begin position="6"/>
        <end position="25"/>
    </location>
</feature>
<reference evidence="3 4" key="1">
    <citation type="journal article" date="2014" name="Genome Announc.">
        <title>Draft Genome Sequence of Fervidicella metallireducens Strain AeBT, an Iron-Reducing Thermoanaerobe from the Great Artesian Basin.</title>
        <authorList>
            <person name="Patel B.K."/>
        </authorList>
    </citation>
    <scope>NUCLEOTIDE SEQUENCE [LARGE SCALE GENOMIC DNA]</scope>
    <source>
        <strain evidence="3 4">AeB</strain>
    </source>
</reference>
<keyword evidence="2" id="KW-0472">Membrane</keyword>
<protein>
    <submittedName>
        <fullName evidence="3">Uncharacterized protein</fullName>
    </submittedName>
</protein>
<proteinExistence type="predicted"/>
<feature type="region of interest" description="Disordered" evidence="1">
    <location>
        <begin position="31"/>
        <end position="57"/>
    </location>
</feature>
<dbReference type="EMBL" id="AZQP01000034">
    <property type="protein sequence ID" value="EYE87916.1"/>
    <property type="molecule type" value="Genomic_DNA"/>
</dbReference>
<comment type="caution">
    <text evidence="3">The sequence shown here is derived from an EMBL/GenBank/DDBJ whole genome shotgun (WGS) entry which is preliminary data.</text>
</comment>
<evidence type="ECO:0000256" key="1">
    <source>
        <dbReference type="SAM" id="MobiDB-lite"/>
    </source>
</evidence>
<accession>A0A017RTI1</accession>
<keyword evidence="4" id="KW-1185">Reference proteome</keyword>
<feature type="compositionally biased region" description="Basic and acidic residues" evidence="1">
    <location>
        <begin position="34"/>
        <end position="57"/>
    </location>
</feature>
<organism evidence="3 4">
    <name type="scientific">Fervidicella metallireducens AeB</name>
    <dbReference type="NCBI Taxonomy" id="1403537"/>
    <lineage>
        <taxon>Bacteria</taxon>
        <taxon>Bacillati</taxon>
        <taxon>Bacillota</taxon>
        <taxon>Clostridia</taxon>
        <taxon>Eubacteriales</taxon>
        <taxon>Clostridiaceae</taxon>
        <taxon>Fervidicella</taxon>
    </lineage>
</organism>
<name>A0A017RTI1_9CLOT</name>
<dbReference type="Proteomes" id="UP000019681">
    <property type="component" value="Unassembled WGS sequence"/>
</dbReference>
<gene>
    <name evidence="3" type="ORF">Q428_10685</name>
</gene>
<evidence type="ECO:0000313" key="3">
    <source>
        <dbReference type="EMBL" id="EYE87916.1"/>
    </source>
</evidence>
<keyword evidence="2" id="KW-1133">Transmembrane helix</keyword>
<dbReference type="AlphaFoldDB" id="A0A017RTI1"/>
<keyword evidence="2" id="KW-0812">Transmembrane</keyword>
<evidence type="ECO:0000313" key="4">
    <source>
        <dbReference type="Proteomes" id="UP000019681"/>
    </source>
</evidence>